<protein>
    <submittedName>
        <fullName evidence="1">Uncharacterized protein</fullName>
    </submittedName>
</protein>
<comment type="caution">
    <text evidence="1">The sequence shown here is derived from an EMBL/GenBank/DDBJ whole genome shotgun (WGS) entry which is preliminary data.</text>
</comment>
<proteinExistence type="predicted"/>
<name>A0ABS4AYU5_9PROT</name>
<sequence length="100" mass="11066">MRVTYQADGSPVPIYETGDMVRLVRDEPGPIVTARAGEWGEVLRVRGRDGLDIRFAGFSRPSTALMPIATAIPTSYVAPCDRRGVPLRLQRDLKLKQEIA</sequence>
<dbReference type="Proteomes" id="UP000680815">
    <property type="component" value="Unassembled WGS sequence"/>
</dbReference>
<keyword evidence="2" id="KW-1185">Reference proteome</keyword>
<organism evidence="1 2">
    <name type="scientific">Roseomonas nitratireducens</name>
    <dbReference type="NCBI Taxonomy" id="2820810"/>
    <lineage>
        <taxon>Bacteria</taxon>
        <taxon>Pseudomonadati</taxon>
        <taxon>Pseudomonadota</taxon>
        <taxon>Alphaproteobacteria</taxon>
        <taxon>Acetobacterales</taxon>
        <taxon>Roseomonadaceae</taxon>
        <taxon>Roseomonas</taxon>
    </lineage>
</organism>
<evidence type="ECO:0000313" key="2">
    <source>
        <dbReference type="Proteomes" id="UP000680815"/>
    </source>
</evidence>
<dbReference type="EMBL" id="JAGIYZ010000028">
    <property type="protein sequence ID" value="MBP0466424.1"/>
    <property type="molecule type" value="Genomic_DNA"/>
</dbReference>
<reference evidence="1 2" key="1">
    <citation type="submission" date="2021-03" db="EMBL/GenBank/DDBJ databases">
        <authorList>
            <person name="So Y."/>
        </authorList>
    </citation>
    <scope>NUCLEOTIDE SEQUENCE [LARGE SCALE GENOMIC DNA]</scope>
    <source>
        <strain evidence="1 2">PWR1</strain>
    </source>
</reference>
<gene>
    <name evidence="1" type="ORF">J5Y09_21025</name>
</gene>
<accession>A0ABS4AYU5</accession>
<dbReference type="RefSeq" id="WP_209353824.1">
    <property type="nucleotide sequence ID" value="NZ_JAGIYZ010000028.1"/>
</dbReference>
<evidence type="ECO:0000313" key="1">
    <source>
        <dbReference type="EMBL" id="MBP0466424.1"/>
    </source>
</evidence>